<protein>
    <submittedName>
        <fullName evidence="1">Uncharacterized protein</fullName>
    </submittedName>
</protein>
<dbReference type="EMBL" id="FPIZ01000053">
    <property type="protein sequence ID" value="SFW90752.1"/>
    <property type="molecule type" value="Genomic_DNA"/>
</dbReference>
<accession>A0A1K1T2D3</accession>
<proteinExistence type="predicted"/>
<sequence length="64" mass="7627">MKYFTVILYSDKDDICRHTISQLKEQKILKTGHIRDRSQATWEMMEEFEALFTDTKEALHGYNA</sequence>
<organism evidence="1 2">
    <name type="scientific">Chitinophaga sancti</name>
    <dbReference type="NCBI Taxonomy" id="1004"/>
    <lineage>
        <taxon>Bacteria</taxon>
        <taxon>Pseudomonadati</taxon>
        <taxon>Bacteroidota</taxon>
        <taxon>Chitinophagia</taxon>
        <taxon>Chitinophagales</taxon>
        <taxon>Chitinophagaceae</taxon>
        <taxon>Chitinophaga</taxon>
    </lineage>
</organism>
<dbReference type="AlphaFoldDB" id="A0A1K1T2D3"/>
<reference evidence="1 2" key="1">
    <citation type="submission" date="2016-11" db="EMBL/GenBank/DDBJ databases">
        <authorList>
            <person name="Jaros S."/>
            <person name="Januszkiewicz K."/>
            <person name="Wedrychowicz H."/>
        </authorList>
    </citation>
    <scope>NUCLEOTIDE SEQUENCE [LARGE SCALE GENOMIC DNA]</scope>
    <source>
        <strain evidence="1 2">DSM 784</strain>
    </source>
</reference>
<dbReference type="RefSeq" id="WP_072366678.1">
    <property type="nucleotide sequence ID" value="NZ_FPIZ01000053.1"/>
</dbReference>
<gene>
    <name evidence="1" type="ORF">SAMN05661012_06671</name>
</gene>
<dbReference type="Proteomes" id="UP000183788">
    <property type="component" value="Unassembled WGS sequence"/>
</dbReference>
<evidence type="ECO:0000313" key="1">
    <source>
        <dbReference type="EMBL" id="SFW90752.1"/>
    </source>
</evidence>
<name>A0A1K1T2D3_9BACT</name>
<evidence type="ECO:0000313" key="2">
    <source>
        <dbReference type="Proteomes" id="UP000183788"/>
    </source>
</evidence>